<dbReference type="GO" id="GO:0000166">
    <property type="term" value="F:nucleotide binding"/>
    <property type="evidence" value="ECO:0007669"/>
    <property type="project" value="UniProtKB-KW"/>
</dbReference>
<dbReference type="GO" id="GO:0008803">
    <property type="term" value="F:bis(5'-nucleosyl)-tetraphosphatase (symmetrical) activity"/>
    <property type="evidence" value="ECO:0007669"/>
    <property type="project" value="UniProtKB-EC"/>
</dbReference>
<evidence type="ECO:0000256" key="2">
    <source>
        <dbReference type="ARBA" id="ARBA00022723"/>
    </source>
</evidence>
<dbReference type="OrthoDB" id="5295945at2"/>
<gene>
    <name evidence="8" type="ordered locus">Desdi_3027</name>
</gene>
<dbReference type="GO" id="GO:0046872">
    <property type="term" value="F:metal ion binding"/>
    <property type="evidence" value="ECO:0007669"/>
    <property type="project" value="UniProtKB-KW"/>
</dbReference>
<dbReference type="InterPro" id="IPR005249">
    <property type="entry name" value="YqeK"/>
</dbReference>
<dbReference type="SMART" id="SM00471">
    <property type="entry name" value="HDc"/>
    <property type="match status" value="1"/>
</dbReference>
<keyword evidence="5" id="KW-0408">Iron</keyword>
<dbReference type="InterPro" id="IPR051094">
    <property type="entry name" value="Diverse_Catalytic_Enzymes"/>
</dbReference>
<dbReference type="NCBIfam" id="TIGR00488">
    <property type="entry name" value="bis(5'-nucleosyl)-tetraphosphatase (symmetrical) YqeK"/>
    <property type="match status" value="1"/>
</dbReference>
<dbReference type="PANTHER" id="PTHR35795:SF1">
    <property type="entry name" value="BIS(5'-NUCLEOSYL)-TETRAPHOSPHATASE, SYMMETRICAL"/>
    <property type="match status" value="1"/>
</dbReference>
<dbReference type="eggNOG" id="COG1713">
    <property type="taxonomic scope" value="Bacteria"/>
</dbReference>
<dbReference type="EC" id="3.6.1.41" evidence="1"/>
<sequence>MDIQQANELAQRSMSTKRFSHTLRVVQWAQELAEKHHVDEVKAQIAAYLHDIKKEISLQEQIKLAKEWQLSQYAAAEDHPHVLHGPLAAYWLEHEGGYKDAEVLAAIANHTLGAPGMGKLEMLIYSADLTEPHRTFPNVDKLRQSLYDNLENGTLLCVEHTLNYLRKSKRVIHPQTRLTYEDLKRRQKFADR</sequence>
<dbReference type="Pfam" id="PF01966">
    <property type="entry name" value="HD"/>
    <property type="match status" value="1"/>
</dbReference>
<evidence type="ECO:0000256" key="1">
    <source>
        <dbReference type="ARBA" id="ARBA00012506"/>
    </source>
</evidence>
<keyword evidence="9" id="KW-1185">Reference proteome</keyword>
<evidence type="ECO:0000313" key="9">
    <source>
        <dbReference type="Proteomes" id="UP000010797"/>
    </source>
</evidence>
<keyword evidence="2" id="KW-0479">Metal-binding</keyword>
<evidence type="ECO:0000256" key="3">
    <source>
        <dbReference type="ARBA" id="ARBA00022741"/>
    </source>
</evidence>
<evidence type="ECO:0000256" key="6">
    <source>
        <dbReference type="ARBA" id="ARBA00049417"/>
    </source>
</evidence>
<keyword evidence="4 8" id="KW-0378">Hydrolase</keyword>
<organism evidence="8 9">
    <name type="scientific">Desulfitobacterium dichloroeliminans (strain LMG P-21439 / DCA1)</name>
    <dbReference type="NCBI Taxonomy" id="871963"/>
    <lineage>
        <taxon>Bacteria</taxon>
        <taxon>Bacillati</taxon>
        <taxon>Bacillota</taxon>
        <taxon>Clostridia</taxon>
        <taxon>Eubacteriales</taxon>
        <taxon>Desulfitobacteriaceae</taxon>
        <taxon>Desulfitobacterium</taxon>
    </lineage>
</organism>
<protein>
    <recommendedName>
        <fullName evidence="1">bis(5'-nucleosyl)-tetraphosphatase (symmetrical)</fullName>
        <ecNumber evidence="1">3.6.1.41</ecNumber>
    </recommendedName>
</protein>
<dbReference type="EMBL" id="CP003344">
    <property type="protein sequence ID" value="AGA70432.1"/>
    <property type="molecule type" value="Genomic_DNA"/>
</dbReference>
<dbReference type="STRING" id="871963.Desdi_3027"/>
<accession>L0FB28</accession>
<evidence type="ECO:0000259" key="7">
    <source>
        <dbReference type="SMART" id="SM00471"/>
    </source>
</evidence>
<dbReference type="InterPro" id="IPR006674">
    <property type="entry name" value="HD_domain"/>
</dbReference>
<dbReference type="Gene3D" id="1.10.3210.10">
    <property type="entry name" value="Hypothetical protein af1432"/>
    <property type="match status" value="1"/>
</dbReference>
<name>L0FB28_DESDL</name>
<proteinExistence type="predicted"/>
<dbReference type="AlphaFoldDB" id="L0FB28"/>
<dbReference type="CDD" id="cd00077">
    <property type="entry name" value="HDc"/>
    <property type="match status" value="1"/>
</dbReference>
<dbReference type="RefSeq" id="WP_015263393.1">
    <property type="nucleotide sequence ID" value="NC_019903.1"/>
</dbReference>
<dbReference type="InterPro" id="IPR003607">
    <property type="entry name" value="HD/PDEase_dom"/>
</dbReference>
<reference evidence="9" key="1">
    <citation type="submission" date="2012-02" db="EMBL/GenBank/DDBJ databases">
        <title>Complete sequence of Desulfitobacterium dichloroeliminans LMG P-21439.</title>
        <authorList>
            <person name="Lucas S."/>
            <person name="Han J."/>
            <person name="Lapidus A."/>
            <person name="Cheng J.-F."/>
            <person name="Goodwin L."/>
            <person name="Pitluck S."/>
            <person name="Peters L."/>
            <person name="Ovchinnikova G."/>
            <person name="Teshima H."/>
            <person name="Detter J.C."/>
            <person name="Han C."/>
            <person name="Tapia R."/>
            <person name="Land M."/>
            <person name="Hauser L."/>
            <person name="Kyrpides N."/>
            <person name="Ivanova N."/>
            <person name="Pagani I."/>
            <person name="Kruse T."/>
            <person name="de Vos W.M."/>
            <person name="Boon N."/>
            <person name="Smidt H."/>
            <person name="Woyke T."/>
        </authorList>
    </citation>
    <scope>NUCLEOTIDE SEQUENCE [LARGE SCALE GENOMIC DNA]</scope>
    <source>
        <strain evidence="9">LMG P-21439 / DCA1</strain>
    </source>
</reference>
<evidence type="ECO:0000313" key="8">
    <source>
        <dbReference type="EMBL" id="AGA70432.1"/>
    </source>
</evidence>
<dbReference type="HOGENOM" id="CLU_089580_1_2_9"/>
<comment type="catalytic activity">
    <reaction evidence="6">
        <text>P(1),P(4)-bis(5'-adenosyl) tetraphosphate + H2O = 2 ADP + 2 H(+)</text>
        <dbReference type="Rhea" id="RHEA:24252"/>
        <dbReference type="ChEBI" id="CHEBI:15377"/>
        <dbReference type="ChEBI" id="CHEBI:15378"/>
        <dbReference type="ChEBI" id="CHEBI:58141"/>
        <dbReference type="ChEBI" id="CHEBI:456216"/>
        <dbReference type="EC" id="3.6.1.41"/>
    </reaction>
</comment>
<dbReference type="Proteomes" id="UP000010797">
    <property type="component" value="Chromosome"/>
</dbReference>
<dbReference type="PANTHER" id="PTHR35795">
    <property type="entry name" value="SLR1885 PROTEIN"/>
    <property type="match status" value="1"/>
</dbReference>
<evidence type="ECO:0000256" key="5">
    <source>
        <dbReference type="ARBA" id="ARBA00023004"/>
    </source>
</evidence>
<dbReference type="SUPFAM" id="SSF109604">
    <property type="entry name" value="HD-domain/PDEase-like"/>
    <property type="match status" value="1"/>
</dbReference>
<feature type="domain" description="HD/PDEase" evidence="7">
    <location>
        <begin position="14"/>
        <end position="142"/>
    </location>
</feature>
<evidence type="ECO:0000256" key="4">
    <source>
        <dbReference type="ARBA" id="ARBA00022801"/>
    </source>
</evidence>
<keyword evidence="3" id="KW-0547">Nucleotide-binding</keyword>
<dbReference type="KEGG" id="ddl:Desdi_3027"/>